<accession>A0A812A1C1</accession>
<dbReference type="SUPFAM" id="SSF52343">
    <property type="entry name" value="Ferredoxin reductase-like, C-terminal NADP-linked domain"/>
    <property type="match status" value="1"/>
</dbReference>
<dbReference type="NCBIfam" id="NF004862">
    <property type="entry name" value="PRK06222.1"/>
    <property type="match status" value="1"/>
</dbReference>
<comment type="caution">
    <text evidence="3">The sequence shown here is derived from an EMBL/GenBank/DDBJ whole genome shotgun (WGS) entry which is preliminary data.</text>
</comment>
<comment type="cofactor">
    <cofactor evidence="1">
        <name>[2Fe-2S] cluster</name>
        <dbReference type="ChEBI" id="CHEBI:190135"/>
    </cofactor>
    <text evidence="1">Binds 1 [2Fe-2S] cluster per subunit.</text>
</comment>
<organism evidence="3 4">
    <name type="scientific">Candidatus Argoarchaeum ethanivorans</name>
    <dbReference type="NCBI Taxonomy" id="2608793"/>
    <lineage>
        <taxon>Archaea</taxon>
        <taxon>Methanobacteriati</taxon>
        <taxon>Methanobacteriota</taxon>
        <taxon>Stenosarchaea group</taxon>
        <taxon>Methanomicrobia</taxon>
        <taxon>Methanosarcinales</taxon>
        <taxon>Methanosarcinales incertae sedis</taxon>
        <taxon>GOM Arc I cluster</taxon>
        <taxon>Candidatus Argoarchaeum</taxon>
    </lineage>
</organism>
<feature type="binding site" evidence="1">
    <location>
        <position position="222"/>
    </location>
    <ligand>
        <name>[2Fe-2S] cluster</name>
        <dbReference type="ChEBI" id="CHEBI:190135"/>
    </ligand>
</feature>
<gene>
    <name evidence="3" type="primary">sudB</name>
    <name evidence="3" type="ORF">DNFNHJIP_00221</name>
</gene>
<keyword evidence="1" id="KW-0001">2Fe-2S</keyword>
<dbReference type="PANTHER" id="PTHR43513:SF3">
    <property type="entry name" value="DIHYDROOROTATE DEHYDROGENASE B (NAD(+)), ELECTRON TRANSFER SUBUNIT-RELATED"/>
    <property type="match status" value="1"/>
</dbReference>
<evidence type="ECO:0000256" key="1">
    <source>
        <dbReference type="PIRSR" id="PIRSR006816-2"/>
    </source>
</evidence>
<dbReference type="GO" id="GO:0016491">
    <property type="term" value="F:oxidoreductase activity"/>
    <property type="evidence" value="ECO:0007669"/>
    <property type="project" value="UniProtKB-KW"/>
</dbReference>
<keyword evidence="1" id="KW-0479">Metal-binding</keyword>
<keyword evidence="1" id="KW-0411">Iron-sulfur</keyword>
<dbReference type="PANTHER" id="PTHR43513">
    <property type="entry name" value="DIHYDROOROTATE DEHYDROGENASE B (NAD(+)), ELECTRON TRANSFER SUBUNIT"/>
    <property type="match status" value="1"/>
</dbReference>
<dbReference type="GO" id="GO:0051537">
    <property type="term" value="F:2 iron, 2 sulfur cluster binding"/>
    <property type="evidence" value="ECO:0007669"/>
    <property type="project" value="UniProtKB-KW"/>
</dbReference>
<dbReference type="InterPro" id="IPR017938">
    <property type="entry name" value="Riboflavin_synthase-like_b-brl"/>
</dbReference>
<protein>
    <submittedName>
        <fullName evidence="3">Sulfide dehydrogenase subunit beta</fullName>
        <ecNumber evidence="3">1.8.1.19</ecNumber>
    </submittedName>
</protein>
<dbReference type="AlphaFoldDB" id="A0A812A1C1"/>
<keyword evidence="1" id="KW-0408">Iron</keyword>
<sequence>MTYTILEREELAPEIYLLKLYAPEVANKSEPGQFIIIRIDESGERIPLTIADYNRGAGIITVVFMEIGKTTKQLAALKSGDSLSDIVGPLGNPAHVPKNSVVVFVGGGVGITTVYPEAREFKKAGNTIISIIGARSENLLIWEDRVRSVSDKLYITTDDGTKGRHGFVTDVLTDILRERSVDLVVAIGPVVMMRAVAGVTKPFGVKTIVSLNPVMVDGTGMCGSCRVLVGGETKFTCVDGPEFDAHQVDFTLLLTRLAAYRDEEAASLEKFMHEQDGDEKC</sequence>
<feature type="binding site" evidence="1">
    <location>
        <position position="225"/>
    </location>
    <ligand>
        <name>[2Fe-2S] cluster</name>
        <dbReference type="ChEBI" id="CHEBI:190135"/>
    </ligand>
</feature>
<dbReference type="InterPro" id="IPR050353">
    <property type="entry name" value="PyrK_electron_transfer"/>
</dbReference>
<keyword evidence="3" id="KW-0560">Oxidoreductase</keyword>
<evidence type="ECO:0000313" key="4">
    <source>
        <dbReference type="Proteomes" id="UP000614580"/>
    </source>
</evidence>
<dbReference type="InterPro" id="IPR012165">
    <property type="entry name" value="Cyt_c3_hydrogenase_gsu"/>
</dbReference>
<reference evidence="3" key="1">
    <citation type="submission" date="2020-12" db="EMBL/GenBank/DDBJ databases">
        <authorList>
            <person name="Hahn C.J."/>
            <person name="Laso-Perez R."/>
            <person name="Vulcano F."/>
            <person name="Vaziourakis K.-M."/>
            <person name="Stokke R."/>
            <person name="Steen I.H."/>
            <person name="Teske A."/>
            <person name="Boetius A."/>
            <person name="Liebeke M."/>
            <person name="Amann R."/>
            <person name="Knittel K."/>
        </authorList>
    </citation>
    <scope>NUCLEOTIDE SEQUENCE</scope>
    <source>
        <strain evidence="3">Gfbio:c6db26ca-90af-429b-aeed-0e3e8aed0b5e:GoM-Arc1_AMV-AAA_792_C10</strain>
    </source>
</reference>
<dbReference type="InterPro" id="IPR019480">
    <property type="entry name" value="Dihydroorotate_DH_Fe-S-bd"/>
</dbReference>
<dbReference type="Gene3D" id="2.40.30.10">
    <property type="entry name" value="Translation factors"/>
    <property type="match status" value="1"/>
</dbReference>
<feature type="binding site" evidence="1">
    <location>
        <position position="237"/>
    </location>
    <ligand>
        <name>[2Fe-2S] cluster</name>
        <dbReference type="ChEBI" id="CHEBI:190135"/>
    </ligand>
</feature>
<dbReference type="GO" id="GO:0050660">
    <property type="term" value="F:flavin adenine dinucleotide binding"/>
    <property type="evidence" value="ECO:0007669"/>
    <property type="project" value="InterPro"/>
</dbReference>
<name>A0A812A1C1_9EURY</name>
<dbReference type="EMBL" id="CAJHZY010000017">
    <property type="protein sequence ID" value="CAD7766820.1"/>
    <property type="molecule type" value="Genomic_DNA"/>
</dbReference>
<dbReference type="GO" id="GO:0046872">
    <property type="term" value="F:metal ion binding"/>
    <property type="evidence" value="ECO:0007669"/>
    <property type="project" value="UniProtKB-KW"/>
</dbReference>
<dbReference type="InterPro" id="IPR017927">
    <property type="entry name" value="FAD-bd_FR_type"/>
</dbReference>
<dbReference type="PIRSF" id="PIRSF006816">
    <property type="entry name" value="Cyc3_hyd_g"/>
    <property type="match status" value="1"/>
</dbReference>
<evidence type="ECO:0000259" key="2">
    <source>
        <dbReference type="PROSITE" id="PS51384"/>
    </source>
</evidence>
<feature type="domain" description="FAD-binding FR-type" evidence="2">
    <location>
        <begin position="1"/>
        <end position="96"/>
    </location>
</feature>
<dbReference type="InterPro" id="IPR039261">
    <property type="entry name" value="FNR_nucleotide-bd"/>
</dbReference>
<dbReference type="GO" id="GO:0006221">
    <property type="term" value="P:pyrimidine nucleotide biosynthetic process"/>
    <property type="evidence" value="ECO:0007669"/>
    <property type="project" value="InterPro"/>
</dbReference>
<dbReference type="Pfam" id="PF10418">
    <property type="entry name" value="DHODB_Fe-S_bind"/>
    <property type="match status" value="1"/>
</dbReference>
<dbReference type="PROSITE" id="PS51384">
    <property type="entry name" value="FAD_FR"/>
    <property type="match status" value="1"/>
</dbReference>
<proteinExistence type="predicted"/>
<dbReference type="Gene3D" id="3.40.50.80">
    <property type="entry name" value="Nucleotide-binding domain of ferredoxin-NADP reductase (FNR) module"/>
    <property type="match status" value="1"/>
</dbReference>
<dbReference type="SUPFAM" id="SSF63380">
    <property type="entry name" value="Riboflavin synthase domain-like"/>
    <property type="match status" value="1"/>
</dbReference>
<dbReference type="EC" id="1.8.1.19" evidence="3"/>
<dbReference type="Proteomes" id="UP000614580">
    <property type="component" value="Unassembled WGS sequence"/>
</dbReference>
<dbReference type="CDD" id="cd06219">
    <property type="entry name" value="DHOD_e_trans_like1"/>
    <property type="match status" value="1"/>
</dbReference>
<evidence type="ECO:0000313" key="3">
    <source>
        <dbReference type="EMBL" id="CAD7766820.1"/>
    </source>
</evidence>